<dbReference type="Pfam" id="PF18759">
    <property type="entry name" value="Plavaka"/>
    <property type="match status" value="1"/>
</dbReference>
<dbReference type="Proteomes" id="UP000298030">
    <property type="component" value="Unassembled WGS sequence"/>
</dbReference>
<proteinExistence type="predicted"/>
<evidence type="ECO:0000313" key="2">
    <source>
        <dbReference type="EMBL" id="TEB30829.1"/>
    </source>
</evidence>
<reference evidence="2 3" key="1">
    <citation type="journal article" date="2019" name="Nat. Ecol. Evol.">
        <title>Megaphylogeny resolves global patterns of mushroom evolution.</title>
        <authorList>
            <person name="Varga T."/>
            <person name="Krizsan K."/>
            <person name="Foldi C."/>
            <person name="Dima B."/>
            <person name="Sanchez-Garcia M."/>
            <person name="Sanchez-Ramirez S."/>
            <person name="Szollosi G.J."/>
            <person name="Szarkandi J.G."/>
            <person name="Papp V."/>
            <person name="Albert L."/>
            <person name="Andreopoulos W."/>
            <person name="Angelini C."/>
            <person name="Antonin V."/>
            <person name="Barry K.W."/>
            <person name="Bougher N.L."/>
            <person name="Buchanan P."/>
            <person name="Buyck B."/>
            <person name="Bense V."/>
            <person name="Catcheside P."/>
            <person name="Chovatia M."/>
            <person name="Cooper J."/>
            <person name="Damon W."/>
            <person name="Desjardin D."/>
            <person name="Finy P."/>
            <person name="Geml J."/>
            <person name="Haridas S."/>
            <person name="Hughes K."/>
            <person name="Justo A."/>
            <person name="Karasinski D."/>
            <person name="Kautmanova I."/>
            <person name="Kiss B."/>
            <person name="Kocsube S."/>
            <person name="Kotiranta H."/>
            <person name="LaButti K.M."/>
            <person name="Lechner B.E."/>
            <person name="Liimatainen K."/>
            <person name="Lipzen A."/>
            <person name="Lukacs Z."/>
            <person name="Mihaltcheva S."/>
            <person name="Morgado L.N."/>
            <person name="Niskanen T."/>
            <person name="Noordeloos M.E."/>
            <person name="Ohm R.A."/>
            <person name="Ortiz-Santana B."/>
            <person name="Ovrebo C."/>
            <person name="Racz N."/>
            <person name="Riley R."/>
            <person name="Savchenko A."/>
            <person name="Shiryaev A."/>
            <person name="Soop K."/>
            <person name="Spirin V."/>
            <person name="Szebenyi C."/>
            <person name="Tomsovsky M."/>
            <person name="Tulloss R.E."/>
            <person name="Uehling J."/>
            <person name="Grigoriev I.V."/>
            <person name="Vagvolgyi C."/>
            <person name="Papp T."/>
            <person name="Martin F.M."/>
            <person name="Miettinen O."/>
            <person name="Hibbett D.S."/>
            <person name="Nagy L.G."/>
        </authorList>
    </citation>
    <scope>NUCLEOTIDE SEQUENCE [LARGE SCALE GENOMIC DNA]</scope>
    <source>
        <strain evidence="2 3">FP101781</strain>
    </source>
</reference>
<comment type="caution">
    <text evidence="2">The sequence shown here is derived from an EMBL/GenBank/DDBJ whole genome shotgun (WGS) entry which is preliminary data.</text>
</comment>
<sequence length="1218" mass="138562">MEETSWNQKPRGPGRGIDTQRPSASEPSNSVVLDRDNSSHSSVPAPDGPSTGVAQQVYASSSAVVSSNDMVPTGSNDLTLPLAQRKAKRQTRLPARYRQDDVLPEPLPPPVLRRKRNDPSPPEGSSTPNTVEPIAPTLRPPRTLVVHSSVQNVFGLSRTYQIPEGFSVTHDPHGAITLKDLTDSSIKAVRTTQKRTHNQAYGPFPNKSAFSLADWYWNSAHKSFIDFQKLILVLKQPDFTLPDVVDIKWKAAFHALGANREDLPDYEAHWIQDDGWKRTRVFIDIPFHNRMRNPGTDRYDAGEFHHRSILSVIKEKILDVEDSRHFHYYPYQSSWKATSTSPEVDVYGELYESKAFRDAHEGIQQLPTNPMNEGLERVVVALMFWSDAMHLTSFGTASLWPCYMFFGNESKNRRCQPSERLGEQVAYFIKLPQSFNDYLKQRNDGKLPTDALTAYSARQLLQAQWGILLDQELRDAMKDGFVLIVLLSCLRNNGGCPCHRCLVDKGDLSNLGGPTDVERRDKQRCPREQALKVKEAREMIVKGYAVDSKKLDVDLKDMSLVPIPNVFDCLSEFNFNISASLVVDLMHEFEIGVWKRLFIHLIRLLDAFTSTTHHNGDTLTAALDSRYRATPIFGRGTIRKFGTNASAMKRKAARDYEDLLQCAIPAFDMLLPEPHNTILKKLLFICAQWHALAKLRLHHQLTVDFLEYTTVQLGAQMRRFDHDTCAMTTTRELQREADARARREGRGKGKGTTSRKPVSFNIFTIKFHYLGDYAASIRKFGTCDSYSTETGELYHRLPKSWFDRTDKREFEAQFTEIERRQARLNKIRAEANLDPTDNRDVRRPGAEPSPDCRYSLGSNRNRVVHLKHLAQNPDLWGTDPYTTEFIPKLKRHLLARILELLGYEYSDIPLDPDAWTNVVLEADDRIYSHKIMRMNYTTYDIRRDKDVIHVDTSQCNVMALNPEYDHSDPDSRDPAGPYLYAKVVGIFHTNAQYLGLLPDGSRSLESHRINFVFAHWYQALGPREEFDLDHLTLLPLNHDNALGFVNPAGFIQAVHIVPQFSLGKKATGIGKSVLIGTGPQDVWEAYYLNRFADRNLFMRYQYGMSIGHNYMHAETFPPPRVFTIPPDFDYCLPAPSLNPGHSEPTFQVDNPFTPDGGTVPDTDLTQSIEDHGMDLEPALPDDDVEFEGSDKGEEDHIMHQMEDSEVAVMDEMYGDSWD</sequence>
<dbReference type="OrthoDB" id="2687259at2759"/>
<name>A0A4Y7TB81_COPMI</name>
<keyword evidence="3" id="KW-1185">Reference proteome</keyword>
<feature type="region of interest" description="Disordered" evidence="1">
    <location>
        <begin position="830"/>
        <end position="854"/>
    </location>
</feature>
<dbReference type="AlphaFoldDB" id="A0A4Y7TB81"/>
<protein>
    <submittedName>
        <fullName evidence="2">Uncharacterized protein</fullName>
    </submittedName>
</protein>
<gene>
    <name evidence="2" type="ORF">FA13DRAFT_1791981</name>
</gene>
<feature type="region of interest" description="Disordered" evidence="1">
    <location>
        <begin position="1187"/>
        <end position="1218"/>
    </location>
</feature>
<feature type="region of interest" description="Disordered" evidence="1">
    <location>
        <begin position="734"/>
        <end position="754"/>
    </location>
</feature>
<feature type="region of interest" description="Disordered" evidence="1">
    <location>
        <begin position="1"/>
        <end position="136"/>
    </location>
</feature>
<feature type="compositionally biased region" description="Low complexity" evidence="1">
    <location>
        <begin position="53"/>
        <end position="67"/>
    </location>
</feature>
<evidence type="ECO:0000256" key="1">
    <source>
        <dbReference type="SAM" id="MobiDB-lite"/>
    </source>
</evidence>
<dbReference type="EMBL" id="QPFP01000021">
    <property type="protein sequence ID" value="TEB30829.1"/>
    <property type="molecule type" value="Genomic_DNA"/>
</dbReference>
<dbReference type="InterPro" id="IPR041078">
    <property type="entry name" value="Plavaka"/>
</dbReference>
<accession>A0A4Y7TB81</accession>
<feature type="compositionally biased region" description="Polar residues" evidence="1">
    <location>
        <begin position="20"/>
        <end position="31"/>
    </location>
</feature>
<feature type="compositionally biased region" description="Basic and acidic residues" evidence="1">
    <location>
        <begin position="734"/>
        <end position="747"/>
    </location>
</feature>
<feature type="compositionally biased region" description="Basic and acidic residues" evidence="1">
    <location>
        <begin position="830"/>
        <end position="845"/>
    </location>
</feature>
<organism evidence="2 3">
    <name type="scientific">Coprinellus micaceus</name>
    <name type="common">Glistening ink-cap mushroom</name>
    <name type="synonym">Coprinus micaceus</name>
    <dbReference type="NCBI Taxonomy" id="71717"/>
    <lineage>
        <taxon>Eukaryota</taxon>
        <taxon>Fungi</taxon>
        <taxon>Dikarya</taxon>
        <taxon>Basidiomycota</taxon>
        <taxon>Agaricomycotina</taxon>
        <taxon>Agaricomycetes</taxon>
        <taxon>Agaricomycetidae</taxon>
        <taxon>Agaricales</taxon>
        <taxon>Agaricineae</taxon>
        <taxon>Psathyrellaceae</taxon>
        <taxon>Coprinellus</taxon>
    </lineage>
</organism>
<evidence type="ECO:0000313" key="3">
    <source>
        <dbReference type="Proteomes" id="UP000298030"/>
    </source>
</evidence>
<feature type="compositionally biased region" description="Basic and acidic residues" evidence="1">
    <location>
        <begin position="1188"/>
        <end position="1202"/>
    </location>
</feature>
<feature type="compositionally biased region" description="Polar residues" evidence="1">
    <location>
        <begin position="68"/>
        <end position="78"/>
    </location>
</feature>